<protein>
    <submittedName>
        <fullName evidence="2">Uncharacterized protein</fullName>
    </submittedName>
</protein>
<proteinExistence type="predicted"/>
<comment type="caution">
    <text evidence="2">The sequence shown here is derived from an EMBL/GenBank/DDBJ whole genome shotgun (WGS) entry which is preliminary data.</text>
</comment>
<dbReference type="EMBL" id="JAACNH010000003">
    <property type="protein sequence ID" value="KAG8448787.1"/>
    <property type="molecule type" value="Genomic_DNA"/>
</dbReference>
<keyword evidence="1" id="KW-0472">Membrane</keyword>
<reference evidence="2" key="1">
    <citation type="thesis" date="2020" institute="ProQuest LLC" country="789 East Eisenhower Parkway, Ann Arbor, MI, USA">
        <title>Comparative Genomics and Chromosome Evolution.</title>
        <authorList>
            <person name="Mudd A.B."/>
        </authorList>
    </citation>
    <scope>NUCLEOTIDE SEQUENCE</scope>
    <source>
        <strain evidence="2">Female2</strain>
        <tissue evidence="2">Blood</tissue>
    </source>
</reference>
<dbReference type="AlphaFoldDB" id="A0A8T2K047"/>
<keyword evidence="1" id="KW-1133">Transmembrane helix</keyword>
<dbReference type="Proteomes" id="UP000812440">
    <property type="component" value="Chromosome 8_10"/>
</dbReference>
<evidence type="ECO:0000313" key="2">
    <source>
        <dbReference type="EMBL" id="KAG8448787.1"/>
    </source>
</evidence>
<organism evidence="2 3">
    <name type="scientific">Hymenochirus boettgeri</name>
    <name type="common">Congo dwarf clawed frog</name>
    <dbReference type="NCBI Taxonomy" id="247094"/>
    <lineage>
        <taxon>Eukaryota</taxon>
        <taxon>Metazoa</taxon>
        <taxon>Chordata</taxon>
        <taxon>Craniata</taxon>
        <taxon>Vertebrata</taxon>
        <taxon>Euteleostomi</taxon>
        <taxon>Amphibia</taxon>
        <taxon>Batrachia</taxon>
        <taxon>Anura</taxon>
        <taxon>Pipoidea</taxon>
        <taxon>Pipidae</taxon>
        <taxon>Pipinae</taxon>
        <taxon>Hymenochirus</taxon>
    </lineage>
</organism>
<accession>A0A8T2K047</accession>
<evidence type="ECO:0000313" key="3">
    <source>
        <dbReference type="Proteomes" id="UP000812440"/>
    </source>
</evidence>
<name>A0A8T2K047_9PIPI</name>
<keyword evidence="3" id="KW-1185">Reference proteome</keyword>
<feature type="transmembrane region" description="Helical" evidence="1">
    <location>
        <begin position="20"/>
        <end position="38"/>
    </location>
</feature>
<sequence length="82" mass="10003">MLLIIVRIEMSSLNMVISLQFYFSATWVLPFYFEILFLSRLDGKRDTRHINGLYMLFQWYNYFIMYNSTYNIHKECVLSILL</sequence>
<evidence type="ECO:0000256" key="1">
    <source>
        <dbReference type="SAM" id="Phobius"/>
    </source>
</evidence>
<keyword evidence="1" id="KW-0812">Transmembrane</keyword>
<gene>
    <name evidence="2" type="ORF">GDO86_015741</name>
</gene>